<evidence type="ECO:0000313" key="1">
    <source>
        <dbReference type="EMBL" id="SFE82203.1"/>
    </source>
</evidence>
<dbReference type="Proteomes" id="UP000181976">
    <property type="component" value="Unassembled WGS sequence"/>
</dbReference>
<sequence length="71" mass="8154">MTNHFFCLLPVHFCPGLFIHVLLWQNAAMLVSSVILLKLLVGWNSHDLKFIHVLVVTSFLGHARFIRINIT</sequence>
<protein>
    <submittedName>
        <fullName evidence="1">Uncharacterized protein</fullName>
    </submittedName>
</protein>
<evidence type="ECO:0000313" key="2">
    <source>
        <dbReference type="Proteomes" id="UP000181976"/>
    </source>
</evidence>
<proteinExistence type="predicted"/>
<dbReference type="AlphaFoldDB" id="A0A1I2DPL1"/>
<dbReference type="EMBL" id="FONA01000019">
    <property type="protein sequence ID" value="SFE82203.1"/>
    <property type="molecule type" value="Genomic_DNA"/>
</dbReference>
<gene>
    <name evidence="1" type="ORF">SAMN05444380_11970</name>
</gene>
<organism evidence="1 2">
    <name type="scientific">Thermophagus xiamenensis</name>
    <dbReference type="NCBI Taxonomy" id="385682"/>
    <lineage>
        <taxon>Bacteria</taxon>
        <taxon>Pseudomonadati</taxon>
        <taxon>Bacteroidota</taxon>
        <taxon>Bacteroidia</taxon>
        <taxon>Marinilabiliales</taxon>
        <taxon>Marinilabiliaceae</taxon>
        <taxon>Thermophagus</taxon>
    </lineage>
</organism>
<dbReference type="STRING" id="385682.SAMN05444380_11970"/>
<dbReference type="InParanoid" id="A0A1I2DPL1"/>
<accession>A0A1I2DPL1</accession>
<keyword evidence="2" id="KW-1185">Reference proteome</keyword>
<reference evidence="1 2" key="1">
    <citation type="submission" date="2016-10" db="EMBL/GenBank/DDBJ databases">
        <authorList>
            <person name="de Groot N.N."/>
        </authorList>
    </citation>
    <scope>NUCLEOTIDE SEQUENCE [LARGE SCALE GENOMIC DNA]</scope>
    <source>
        <strain evidence="1 2">DSM 19012</strain>
    </source>
</reference>
<name>A0A1I2DPL1_9BACT</name>